<feature type="compositionally biased region" description="Basic and acidic residues" evidence="2">
    <location>
        <begin position="488"/>
        <end position="507"/>
    </location>
</feature>
<dbReference type="AlphaFoldDB" id="W9XPU2"/>
<evidence type="ECO:0000313" key="3">
    <source>
        <dbReference type="EMBL" id="EXJ79330.1"/>
    </source>
</evidence>
<dbReference type="GeneID" id="19172918"/>
<evidence type="ECO:0000313" key="4">
    <source>
        <dbReference type="Proteomes" id="UP000019478"/>
    </source>
</evidence>
<dbReference type="RefSeq" id="XP_007737118.1">
    <property type="nucleotide sequence ID" value="XM_007738928.1"/>
</dbReference>
<dbReference type="OrthoDB" id="5342758at2759"/>
<feature type="compositionally biased region" description="Polar residues" evidence="2">
    <location>
        <begin position="527"/>
        <end position="539"/>
    </location>
</feature>
<dbReference type="eggNOG" id="ENOG502SANW">
    <property type="taxonomic scope" value="Eukaryota"/>
</dbReference>
<evidence type="ECO:0000256" key="1">
    <source>
        <dbReference type="SAM" id="Coils"/>
    </source>
</evidence>
<feature type="compositionally biased region" description="Basic and acidic residues" evidence="2">
    <location>
        <begin position="1"/>
        <end position="10"/>
    </location>
</feature>
<keyword evidence="1" id="KW-0175">Coiled coil</keyword>
<proteinExistence type="predicted"/>
<feature type="coiled-coil region" evidence="1">
    <location>
        <begin position="175"/>
        <end position="246"/>
    </location>
</feature>
<comment type="caution">
    <text evidence="3">The sequence shown here is derived from an EMBL/GenBank/DDBJ whole genome shotgun (WGS) entry which is preliminary data.</text>
</comment>
<feature type="compositionally biased region" description="Low complexity" evidence="2">
    <location>
        <begin position="42"/>
        <end position="60"/>
    </location>
</feature>
<name>W9XPU2_9EURO</name>
<reference evidence="3 4" key="1">
    <citation type="submission" date="2013-03" db="EMBL/GenBank/DDBJ databases">
        <title>The Genome Sequence of Capronia epimyces CBS 606.96.</title>
        <authorList>
            <consortium name="The Broad Institute Genomics Platform"/>
            <person name="Cuomo C."/>
            <person name="de Hoog S."/>
            <person name="Gorbushina A."/>
            <person name="Walker B."/>
            <person name="Young S.K."/>
            <person name="Zeng Q."/>
            <person name="Gargeya S."/>
            <person name="Fitzgerald M."/>
            <person name="Haas B."/>
            <person name="Abouelleil A."/>
            <person name="Allen A.W."/>
            <person name="Alvarado L."/>
            <person name="Arachchi H.M."/>
            <person name="Berlin A.M."/>
            <person name="Chapman S.B."/>
            <person name="Gainer-Dewar J."/>
            <person name="Goldberg J."/>
            <person name="Griggs A."/>
            <person name="Gujja S."/>
            <person name="Hansen M."/>
            <person name="Howarth C."/>
            <person name="Imamovic A."/>
            <person name="Ireland A."/>
            <person name="Larimer J."/>
            <person name="McCowan C."/>
            <person name="Murphy C."/>
            <person name="Pearson M."/>
            <person name="Poon T.W."/>
            <person name="Priest M."/>
            <person name="Roberts A."/>
            <person name="Saif S."/>
            <person name="Shea T."/>
            <person name="Sisk P."/>
            <person name="Sykes S."/>
            <person name="Wortman J."/>
            <person name="Nusbaum C."/>
            <person name="Birren B."/>
        </authorList>
    </citation>
    <scope>NUCLEOTIDE SEQUENCE [LARGE SCALE GENOMIC DNA]</scope>
    <source>
        <strain evidence="3 4">CBS 606.96</strain>
    </source>
</reference>
<evidence type="ECO:0008006" key="5">
    <source>
        <dbReference type="Google" id="ProtNLM"/>
    </source>
</evidence>
<dbReference type="Proteomes" id="UP000019478">
    <property type="component" value="Unassembled WGS sequence"/>
</dbReference>
<evidence type="ECO:0000256" key="2">
    <source>
        <dbReference type="SAM" id="MobiDB-lite"/>
    </source>
</evidence>
<sequence length="556" mass="61010">MKKSFIDRIFPHSPGDALPQYENDLSGPSGTPSPPRILLQDSVASSSRSGNASSTLSTRRTTQTLTASLVRYDDPFLPVERAAKTLERTLQSLLDAQSEGLLAGIGNQDTNDASSAGSLTPTPSLATSPQRHIQAPTIPIRQPKGRKITLRGARRGLVKSMAEFARLKDWELTLIDEEVAARANALKQASNLESQKKLLEDDIAKINADGGAATLRAEAQTVEEEIQQLETRLLELKVHHRQLISRAREIESSRASRLSSYAESLRLNDNKVKSFLHQPPITQSLGRAPNPGMYALKPDRRTLQMAEQQWTSEVEVLNFRKTEVEKEKRALEEGSKLWQQVVHRVLGFETELRAQTNDLSQSQLRAFGGDALTETSVTAAKDGLLQVVFTKLCTLITFLEDALAKAESKNWNLLICSIGAELAAFDQAREVLQEMVGVDNSLPDHPSGNEDLVDAEQEDAPQKDHMSGGLVETDGIAPRSPGESSNHSLEETLREFGKDLDRGKQKETYGGLGIELPRRGLDAVDNSLGSQSRTANDQTSESEDDDPGPEFLLSHT</sequence>
<feature type="region of interest" description="Disordered" evidence="2">
    <location>
        <begin position="104"/>
        <end position="131"/>
    </location>
</feature>
<organism evidence="3 4">
    <name type="scientific">Capronia epimyces CBS 606.96</name>
    <dbReference type="NCBI Taxonomy" id="1182542"/>
    <lineage>
        <taxon>Eukaryota</taxon>
        <taxon>Fungi</taxon>
        <taxon>Dikarya</taxon>
        <taxon>Ascomycota</taxon>
        <taxon>Pezizomycotina</taxon>
        <taxon>Eurotiomycetes</taxon>
        <taxon>Chaetothyriomycetidae</taxon>
        <taxon>Chaetothyriales</taxon>
        <taxon>Herpotrichiellaceae</taxon>
        <taxon>Capronia</taxon>
    </lineage>
</organism>
<keyword evidence="4" id="KW-1185">Reference proteome</keyword>
<dbReference type="HOGENOM" id="CLU_015530_0_1_1"/>
<feature type="compositionally biased region" description="Polar residues" evidence="2">
    <location>
        <begin position="107"/>
        <end position="131"/>
    </location>
</feature>
<protein>
    <recommendedName>
        <fullName evidence="5">Autophagy-related protein 28</fullName>
    </recommendedName>
</protein>
<dbReference type="STRING" id="1182542.W9XPU2"/>
<gene>
    <name evidence="3" type="ORF">A1O3_08832</name>
</gene>
<dbReference type="EMBL" id="AMGY01000008">
    <property type="protein sequence ID" value="EXJ79330.1"/>
    <property type="molecule type" value="Genomic_DNA"/>
</dbReference>
<feature type="region of interest" description="Disordered" evidence="2">
    <location>
        <begin position="457"/>
        <end position="556"/>
    </location>
</feature>
<feature type="region of interest" description="Disordered" evidence="2">
    <location>
        <begin position="1"/>
        <end position="60"/>
    </location>
</feature>
<accession>W9XPU2</accession>